<protein>
    <submittedName>
        <fullName evidence="1">Uncharacterized protein</fullName>
    </submittedName>
</protein>
<gene>
    <name evidence="1" type="ORF">GOP47_0006080</name>
</gene>
<name>A0A9D4V2K7_ADICA</name>
<proteinExistence type="predicted"/>
<reference evidence="1" key="1">
    <citation type="submission" date="2021-01" db="EMBL/GenBank/DDBJ databases">
        <title>Adiantum capillus-veneris genome.</title>
        <authorList>
            <person name="Fang Y."/>
            <person name="Liao Q."/>
        </authorList>
    </citation>
    <scope>NUCLEOTIDE SEQUENCE</scope>
    <source>
        <strain evidence="1">H3</strain>
        <tissue evidence="1">Leaf</tissue>
    </source>
</reference>
<sequence length="62" mass="7192">MDDPQDWGMENHALAPEHPDWIAEVLSPETLHEAPRLTAMAYSIRTEKKAWVKRNPKLNQKV</sequence>
<dbReference type="EMBL" id="JABFUD020000006">
    <property type="protein sequence ID" value="KAI5078409.1"/>
    <property type="molecule type" value="Genomic_DNA"/>
</dbReference>
<accession>A0A9D4V2K7</accession>
<dbReference type="AlphaFoldDB" id="A0A9D4V2K7"/>
<organism evidence="1 2">
    <name type="scientific">Adiantum capillus-veneris</name>
    <name type="common">Maidenhair fern</name>
    <dbReference type="NCBI Taxonomy" id="13818"/>
    <lineage>
        <taxon>Eukaryota</taxon>
        <taxon>Viridiplantae</taxon>
        <taxon>Streptophyta</taxon>
        <taxon>Embryophyta</taxon>
        <taxon>Tracheophyta</taxon>
        <taxon>Polypodiopsida</taxon>
        <taxon>Polypodiidae</taxon>
        <taxon>Polypodiales</taxon>
        <taxon>Pteridineae</taxon>
        <taxon>Pteridaceae</taxon>
        <taxon>Vittarioideae</taxon>
        <taxon>Adiantum</taxon>
    </lineage>
</organism>
<keyword evidence="2" id="KW-1185">Reference proteome</keyword>
<evidence type="ECO:0000313" key="2">
    <source>
        <dbReference type="Proteomes" id="UP000886520"/>
    </source>
</evidence>
<dbReference type="Proteomes" id="UP000886520">
    <property type="component" value="Chromosome 6"/>
</dbReference>
<comment type="caution">
    <text evidence="1">The sequence shown here is derived from an EMBL/GenBank/DDBJ whole genome shotgun (WGS) entry which is preliminary data.</text>
</comment>
<evidence type="ECO:0000313" key="1">
    <source>
        <dbReference type="EMBL" id="KAI5078409.1"/>
    </source>
</evidence>